<name>A0ABT7HTU6_9BACT</name>
<comment type="caution">
    <text evidence="1">The sequence shown here is derived from an EMBL/GenBank/DDBJ whole genome shotgun (WGS) entry which is preliminary data.</text>
</comment>
<evidence type="ECO:0000313" key="1">
    <source>
        <dbReference type="EMBL" id="MDL0090048.1"/>
    </source>
</evidence>
<organism evidence="1 2">
    <name type="scientific">Campylobacter gastrosuis</name>
    <dbReference type="NCBI Taxonomy" id="2974576"/>
    <lineage>
        <taxon>Bacteria</taxon>
        <taxon>Pseudomonadati</taxon>
        <taxon>Campylobacterota</taxon>
        <taxon>Epsilonproteobacteria</taxon>
        <taxon>Campylobacterales</taxon>
        <taxon>Campylobacteraceae</taxon>
        <taxon>Campylobacter</taxon>
    </lineage>
</organism>
<protein>
    <submittedName>
        <fullName evidence="1">Uncharacterized protein</fullName>
    </submittedName>
</protein>
<keyword evidence="2" id="KW-1185">Reference proteome</keyword>
<dbReference type="EMBL" id="JANURM010000041">
    <property type="protein sequence ID" value="MDL0090048.1"/>
    <property type="molecule type" value="Genomic_DNA"/>
</dbReference>
<gene>
    <name evidence="1" type="ORF">NYG85_11850</name>
</gene>
<reference evidence="1" key="1">
    <citation type="submission" date="2022-08" db="EMBL/GenBank/DDBJ databases">
        <authorList>
            <person name="Wang H."/>
        </authorList>
    </citation>
    <scope>NUCLEOTIDE SEQUENCE</scope>
    <source>
        <strain evidence="1">PS10</strain>
    </source>
</reference>
<dbReference type="Proteomes" id="UP001173801">
    <property type="component" value="Unassembled WGS sequence"/>
</dbReference>
<sequence>MQIVLNNVSAEALSVIKSLKFINPKLTIKKEYKDKRSQKQIRAELKMAVDDYKSGSLEKFSGFDEAKARTQRKLRELGAKN</sequence>
<accession>A0ABT7HTU6</accession>
<dbReference type="RefSeq" id="WP_284938861.1">
    <property type="nucleotide sequence ID" value="NZ_JANURM010000041.1"/>
</dbReference>
<reference evidence="1" key="2">
    <citation type="journal article" date="2023" name="Microorganisms">
        <title>Isolation and Genomic Characteristics of Cat-Borne Campylobacter felis sp. nov. and Sheep-Borne Campylobacter ovis sp. nov.</title>
        <authorList>
            <person name="Wang H."/>
            <person name="Li Y."/>
            <person name="Gu Y."/>
            <person name="Zhou G."/>
            <person name="Chen X."/>
            <person name="Zhang X."/>
            <person name="Shao Z."/>
            <person name="Zhang J."/>
            <person name="Zhang M."/>
        </authorList>
    </citation>
    <scope>NUCLEOTIDE SEQUENCE</scope>
    <source>
        <strain evidence="1">PS10</strain>
    </source>
</reference>
<proteinExistence type="predicted"/>
<evidence type="ECO:0000313" key="2">
    <source>
        <dbReference type="Proteomes" id="UP001173801"/>
    </source>
</evidence>